<protein>
    <submittedName>
        <fullName evidence="2">Uncharacterized protein</fullName>
    </submittedName>
</protein>
<dbReference type="EMBL" id="GBRH01246391">
    <property type="protein sequence ID" value="JAD51504.1"/>
    <property type="molecule type" value="Transcribed_RNA"/>
</dbReference>
<evidence type="ECO:0000313" key="2">
    <source>
        <dbReference type="EMBL" id="JAD51504.1"/>
    </source>
</evidence>
<name>A0A0A9AIJ3_ARUDO</name>
<reference evidence="2" key="2">
    <citation type="journal article" date="2015" name="Data Brief">
        <title>Shoot transcriptome of the giant reed, Arundo donax.</title>
        <authorList>
            <person name="Barrero R.A."/>
            <person name="Guerrero F.D."/>
            <person name="Moolhuijzen P."/>
            <person name="Goolsby J.A."/>
            <person name="Tidwell J."/>
            <person name="Bellgard S.E."/>
            <person name="Bellgard M.I."/>
        </authorList>
    </citation>
    <scope>NUCLEOTIDE SEQUENCE</scope>
    <source>
        <tissue evidence="2">Shoot tissue taken approximately 20 cm above the soil surface</tissue>
    </source>
</reference>
<keyword evidence="1" id="KW-0472">Membrane</keyword>
<proteinExistence type="predicted"/>
<organism evidence="2">
    <name type="scientific">Arundo donax</name>
    <name type="common">Giant reed</name>
    <name type="synonym">Donax arundinaceus</name>
    <dbReference type="NCBI Taxonomy" id="35708"/>
    <lineage>
        <taxon>Eukaryota</taxon>
        <taxon>Viridiplantae</taxon>
        <taxon>Streptophyta</taxon>
        <taxon>Embryophyta</taxon>
        <taxon>Tracheophyta</taxon>
        <taxon>Spermatophyta</taxon>
        <taxon>Magnoliopsida</taxon>
        <taxon>Liliopsida</taxon>
        <taxon>Poales</taxon>
        <taxon>Poaceae</taxon>
        <taxon>PACMAD clade</taxon>
        <taxon>Arundinoideae</taxon>
        <taxon>Arundineae</taxon>
        <taxon>Arundo</taxon>
    </lineage>
</organism>
<evidence type="ECO:0000256" key="1">
    <source>
        <dbReference type="SAM" id="Phobius"/>
    </source>
</evidence>
<reference evidence="2" key="1">
    <citation type="submission" date="2014-09" db="EMBL/GenBank/DDBJ databases">
        <authorList>
            <person name="Magalhaes I.L.F."/>
            <person name="Oliveira U."/>
            <person name="Santos F.R."/>
            <person name="Vidigal T.H.D.A."/>
            <person name="Brescovit A.D."/>
            <person name="Santos A.J."/>
        </authorList>
    </citation>
    <scope>NUCLEOTIDE SEQUENCE</scope>
    <source>
        <tissue evidence="2">Shoot tissue taken approximately 20 cm above the soil surface</tissue>
    </source>
</reference>
<keyword evidence="1" id="KW-0812">Transmembrane</keyword>
<keyword evidence="1" id="KW-1133">Transmembrane helix</keyword>
<dbReference type="AlphaFoldDB" id="A0A0A9AIJ3"/>
<sequence>MEVCVARITPSVLRSGVGSWLASLILLLFVPYFCTCYYSRWLLSYSDVLLVLCP</sequence>
<feature type="transmembrane region" description="Helical" evidence="1">
    <location>
        <begin position="20"/>
        <end position="38"/>
    </location>
</feature>
<accession>A0A0A9AIJ3</accession>